<evidence type="ECO:0000313" key="2">
    <source>
        <dbReference type="Proteomes" id="UP001500037"/>
    </source>
</evidence>
<name>A0ABN1WW61_9ACTN</name>
<proteinExistence type="predicted"/>
<accession>A0ABN1WW61</accession>
<sequence length="58" mass="5925">MPQHHHTHAHRCTDCAGFASAAIATGLTLADGTRQTITVACLTCHGTGARPLTAAKTA</sequence>
<dbReference type="RefSeq" id="WP_344445353.1">
    <property type="nucleotide sequence ID" value="NZ_BAAALF010000159.1"/>
</dbReference>
<reference evidence="1 2" key="1">
    <citation type="journal article" date="2019" name="Int. J. Syst. Evol. Microbiol.">
        <title>The Global Catalogue of Microorganisms (GCM) 10K type strain sequencing project: providing services to taxonomists for standard genome sequencing and annotation.</title>
        <authorList>
            <consortium name="The Broad Institute Genomics Platform"/>
            <consortium name="The Broad Institute Genome Sequencing Center for Infectious Disease"/>
            <person name="Wu L."/>
            <person name="Ma J."/>
        </authorList>
    </citation>
    <scope>NUCLEOTIDE SEQUENCE [LARGE SCALE GENOMIC DNA]</scope>
    <source>
        <strain evidence="1 2">JCM 13004</strain>
    </source>
</reference>
<evidence type="ECO:0000313" key="1">
    <source>
        <dbReference type="EMBL" id="GAA1263614.1"/>
    </source>
</evidence>
<comment type="caution">
    <text evidence="1">The sequence shown here is derived from an EMBL/GenBank/DDBJ whole genome shotgun (WGS) entry which is preliminary data.</text>
</comment>
<organism evidence="1 2">
    <name type="scientific">Kitasatospora nipponensis</name>
    <dbReference type="NCBI Taxonomy" id="258049"/>
    <lineage>
        <taxon>Bacteria</taxon>
        <taxon>Bacillati</taxon>
        <taxon>Actinomycetota</taxon>
        <taxon>Actinomycetes</taxon>
        <taxon>Kitasatosporales</taxon>
        <taxon>Streptomycetaceae</taxon>
        <taxon>Kitasatospora</taxon>
    </lineage>
</organism>
<gene>
    <name evidence="1" type="ORF">GCM10009665_61430</name>
</gene>
<dbReference type="EMBL" id="BAAALF010000159">
    <property type="protein sequence ID" value="GAA1263614.1"/>
    <property type="molecule type" value="Genomic_DNA"/>
</dbReference>
<dbReference type="Proteomes" id="UP001500037">
    <property type="component" value="Unassembled WGS sequence"/>
</dbReference>
<protein>
    <submittedName>
        <fullName evidence="1">Uncharacterized protein</fullName>
    </submittedName>
</protein>
<keyword evidence="2" id="KW-1185">Reference proteome</keyword>